<dbReference type="Pfam" id="PF02779">
    <property type="entry name" value="Transket_pyr"/>
    <property type="match status" value="1"/>
</dbReference>
<dbReference type="PANTHER" id="PTHR43825:SF1">
    <property type="entry name" value="TRANSKETOLASE-LIKE PYRIMIDINE-BINDING DOMAIN-CONTAINING PROTEIN"/>
    <property type="match status" value="1"/>
</dbReference>
<evidence type="ECO:0000313" key="3">
    <source>
        <dbReference type="Proteomes" id="UP001549047"/>
    </source>
</evidence>
<dbReference type="Gene3D" id="3.40.50.970">
    <property type="match status" value="1"/>
</dbReference>
<dbReference type="PANTHER" id="PTHR43825">
    <property type="entry name" value="PYRUVATE DEHYDROGENASE E1 COMPONENT"/>
    <property type="match status" value="1"/>
</dbReference>
<name>A0ABV2J139_9HYPH</name>
<dbReference type="EMBL" id="JBEPMB010000003">
    <property type="protein sequence ID" value="MET3614036.1"/>
    <property type="molecule type" value="Genomic_DNA"/>
</dbReference>
<proteinExistence type="predicted"/>
<dbReference type="SUPFAM" id="SSF52518">
    <property type="entry name" value="Thiamin diphosphate-binding fold (THDP-binding)"/>
    <property type="match status" value="1"/>
</dbReference>
<dbReference type="SMART" id="SM00861">
    <property type="entry name" value="Transket_pyr"/>
    <property type="match status" value="1"/>
</dbReference>
<comment type="caution">
    <text evidence="2">The sequence shown here is derived from an EMBL/GenBank/DDBJ whole genome shotgun (WGS) entry which is preliminary data.</text>
</comment>
<evidence type="ECO:0000313" key="2">
    <source>
        <dbReference type="EMBL" id="MET3614036.1"/>
    </source>
</evidence>
<dbReference type="InterPro" id="IPR005475">
    <property type="entry name" value="Transketolase-like_Pyr-bd"/>
</dbReference>
<keyword evidence="3" id="KW-1185">Reference proteome</keyword>
<dbReference type="Proteomes" id="UP001549047">
    <property type="component" value="Unassembled WGS sequence"/>
</dbReference>
<dbReference type="RefSeq" id="WP_354556554.1">
    <property type="nucleotide sequence ID" value="NZ_JBEPMB010000003.1"/>
</dbReference>
<dbReference type="GO" id="GO:0004802">
    <property type="term" value="F:transketolase activity"/>
    <property type="evidence" value="ECO:0007669"/>
    <property type="project" value="UniProtKB-EC"/>
</dbReference>
<dbReference type="CDD" id="cd07033">
    <property type="entry name" value="TPP_PYR_DXS_TK_like"/>
    <property type="match status" value="1"/>
</dbReference>
<gene>
    <name evidence="2" type="ORF">ABID16_002373</name>
</gene>
<dbReference type="InterPro" id="IPR033248">
    <property type="entry name" value="Transketolase_C"/>
</dbReference>
<organism evidence="2 3">
    <name type="scientific">Rhizobium aquaticum</name>
    <dbReference type="NCBI Taxonomy" id="1549636"/>
    <lineage>
        <taxon>Bacteria</taxon>
        <taxon>Pseudomonadati</taxon>
        <taxon>Pseudomonadota</taxon>
        <taxon>Alphaproteobacteria</taxon>
        <taxon>Hyphomicrobiales</taxon>
        <taxon>Rhizobiaceae</taxon>
        <taxon>Rhizobium/Agrobacterium group</taxon>
        <taxon>Rhizobium</taxon>
    </lineage>
</organism>
<feature type="domain" description="Transketolase-like pyrimidine-binding" evidence="1">
    <location>
        <begin position="3"/>
        <end position="167"/>
    </location>
</feature>
<accession>A0ABV2J139</accession>
<sequence length="334" mass="35970">MVEMVSRPYAGAFEKYAVANPEVLCLSADLTSSCEVDGFRDRHPDQFISLGMAEQNMMSFAGGLGLAGFRPFLHTFGVFLYRRPYDQLMASVAYPRRKVRLMGFLPGITTPGGMTHQAIEDISVMRSIPNMTILETGDATEVESICEAADSIDGPVYCRVLRGSVPRLFDTPIKVGEMRELARGADVLIVTAGITTEEALRARAALEAAGVSVRHLHLNTIKPFNAAALLDHIASVRHGVVTLENHVTEGGIGSLVAETMADAGVGKRLIRLGLKDTYAHGGSKPYLMRFYGLDALALTRGVESLIGQPLGISEDDLDAARVDAVHSLVKAEAL</sequence>
<dbReference type="InterPro" id="IPR051157">
    <property type="entry name" value="PDH/Transketolase"/>
</dbReference>
<dbReference type="InterPro" id="IPR029061">
    <property type="entry name" value="THDP-binding"/>
</dbReference>
<dbReference type="EC" id="2.2.1.1" evidence="2"/>
<protein>
    <submittedName>
        <fullName evidence="2">Transketolase</fullName>
        <ecNumber evidence="2">2.2.1.1</ecNumber>
    </submittedName>
</protein>
<dbReference type="InterPro" id="IPR009014">
    <property type="entry name" value="Transketo_C/PFOR_II"/>
</dbReference>
<reference evidence="2 3" key="1">
    <citation type="submission" date="2024-06" db="EMBL/GenBank/DDBJ databases">
        <title>Genomic Encyclopedia of Type Strains, Phase IV (KMG-IV): sequencing the most valuable type-strain genomes for metagenomic binning, comparative biology and taxonomic classification.</title>
        <authorList>
            <person name="Goeker M."/>
        </authorList>
    </citation>
    <scope>NUCLEOTIDE SEQUENCE [LARGE SCALE GENOMIC DNA]</scope>
    <source>
        <strain evidence="2 3">DSM 29780</strain>
    </source>
</reference>
<dbReference type="Gene3D" id="3.40.50.920">
    <property type="match status" value="1"/>
</dbReference>
<keyword evidence="2" id="KW-0808">Transferase</keyword>
<dbReference type="Pfam" id="PF02780">
    <property type="entry name" value="Transketolase_C"/>
    <property type="match status" value="1"/>
</dbReference>
<evidence type="ECO:0000259" key="1">
    <source>
        <dbReference type="SMART" id="SM00861"/>
    </source>
</evidence>
<dbReference type="SUPFAM" id="SSF52922">
    <property type="entry name" value="TK C-terminal domain-like"/>
    <property type="match status" value="1"/>
</dbReference>